<evidence type="ECO:0008006" key="4">
    <source>
        <dbReference type="Google" id="ProtNLM"/>
    </source>
</evidence>
<name>A0A1Y6D4G2_9GAMM</name>
<evidence type="ECO:0000313" key="3">
    <source>
        <dbReference type="Proteomes" id="UP000192923"/>
    </source>
</evidence>
<dbReference type="AlphaFoldDB" id="A0A1Y6D4G2"/>
<evidence type="ECO:0000313" key="2">
    <source>
        <dbReference type="EMBL" id="SMF97310.1"/>
    </source>
</evidence>
<keyword evidence="3" id="KW-1185">Reference proteome</keyword>
<dbReference type="RefSeq" id="WP_085216109.1">
    <property type="nucleotide sequence ID" value="NZ_FXAM01000001.1"/>
</dbReference>
<gene>
    <name evidence="2" type="ORF">SAMN02949497_4732</name>
</gene>
<feature type="chain" id="PRO_5013345979" description="DUF4331 domain-containing protein" evidence="1">
    <location>
        <begin position="27"/>
        <end position="479"/>
    </location>
</feature>
<dbReference type="Proteomes" id="UP000192923">
    <property type="component" value="Unassembled WGS sequence"/>
</dbReference>
<evidence type="ECO:0000256" key="1">
    <source>
        <dbReference type="SAM" id="SignalP"/>
    </source>
</evidence>
<keyword evidence="1" id="KW-0732">Signal</keyword>
<sequence length="479" mass="50836">MFHARLLPSCLAGLLLAGMVVTPAQAASHREAPLIAQQPAADITDVYAFRSWKNPANAVFIMNVIPAQEPGAGPNYFFFDPALVYEFHLDTNRDGKAEDIVYQLRFTTELRPPFDDLPLSFAGVDTVPGLPPAIRHLDGPGSEGLGLRQSYTVTRLVNGVPTPVGGGFAVPSNMGPRTMPDYEALAAEGVVALAGGGKAFAGQREETFYIDLGATFDTLNFRQAPILSPDQDAERTRNPFGNDMLSGFNVSSIALEVPISQLGGDPDAVIGVYASTSRVAATGELRPLARMGNPLVNELVIGTGMKDAWNMTDPDKEAKFLDFYLNSRVAALLNLAFGTGFPTTGRTDLVQALLRYPGQKPGACTKANPCSELLRLNLGAMPTPPGQQQRLGGLAGDGAGFPNGRRPNDDVTDIVLRVVAGALTGPVPALGDGVNFNVGAKGSHLTASGIYTEFPYLPTPYDGRNRRHIDCGEAKANPC</sequence>
<dbReference type="Pfam" id="PF14224">
    <property type="entry name" value="DUF4331"/>
    <property type="match status" value="1"/>
</dbReference>
<reference evidence="2 3" key="1">
    <citation type="submission" date="2016-12" db="EMBL/GenBank/DDBJ databases">
        <authorList>
            <person name="Song W.-J."/>
            <person name="Kurnit D.M."/>
        </authorList>
    </citation>
    <scope>NUCLEOTIDE SEQUENCE [LARGE SCALE GENOMIC DNA]</scope>
    <source>
        <strain evidence="2 3">175</strain>
    </source>
</reference>
<proteinExistence type="predicted"/>
<protein>
    <recommendedName>
        <fullName evidence="4">DUF4331 domain-containing protein</fullName>
    </recommendedName>
</protein>
<dbReference type="InterPro" id="IPR025566">
    <property type="entry name" value="DUF4331"/>
</dbReference>
<organism evidence="2 3">
    <name type="scientific">Methylomagnum ishizawai</name>
    <dbReference type="NCBI Taxonomy" id="1760988"/>
    <lineage>
        <taxon>Bacteria</taxon>
        <taxon>Pseudomonadati</taxon>
        <taxon>Pseudomonadota</taxon>
        <taxon>Gammaproteobacteria</taxon>
        <taxon>Methylococcales</taxon>
        <taxon>Methylococcaceae</taxon>
        <taxon>Methylomagnum</taxon>
    </lineage>
</organism>
<feature type="signal peptide" evidence="1">
    <location>
        <begin position="1"/>
        <end position="26"/>
    </location>
</feature>
<dbReference type="EMBL" id="FXAM01000001">
    <property type="protein sequence ID" value="SMF97310.1"/>
    <property type="molecule type" value="Genomic_DNA"/>
</dbReference>
<accession>A0A1Y6D4G2</accession>
<dbReference type="STRING" id="1760988.SAMN02949497_4732"/>